<evidence type="ECO:0000259" key="18">
    <source>
        <dbReference type="PROSITE" id="PS50109"/>
    </source>
</evidence>
<dbReference type="Pfam" id="PF02518">
    <property type="entry name" value="HATPase_c"/>
    <property type="match status" value="1"/>
</dbReference>
<feature type="coiled-coil region" evidence="16">
    <location>
        <begin position="1095"/>
        <end position="1122"/>
    </location>
</feature>
<dbReference type="SMART" id="SM00091">
    <property type="entry name" value="PAS"/>
    <property type="match status" value="4"/>
</dbReference>
<feature type="domain" description="PAC" evidence="20">
    <location>
        <begin position="487"/>
        <end position="539"/>
    </location>
</feature>
<comment type="caution">
    <text evidence="21">The sequence shown here is derived from an EMBL/GenBank/DDBJ whole genome shotgun (WGS) entry which is preliminary data.</text>
</comment>
<feature type="domain" description="Phytochrome chromophore attachment site" evidence="17">
    <location>
        <begin position="62"/>
        <end position="197"/>
    </location>
</feature>
<feature type="domain" description="PAS" evidence="19">
    <location>
        <begin position="540"/>
        <end position="613"/>
    </location>
</feature>
<keyword evidence="8" id="KW-0808">Transferase</keyword>
<evidence type="ECO:0000259" key="20">
    <source>
        <dbReference type="PROSITE" id="PS50113"/>
    </source>
</evidence>
<reference evidence="21 22" key="2">
    <citation type="submission" date="2018-03" db="EMBL/GenBank/DDBJ databases">
        <title>The ancient ancestry and fast evolution of plastids.</title>
        <authorList>
            <person name="Moore K.R."/>
            <person name="Magnabosco C."/>
            <person name="Momper L."/>
            <person name="Gold D.A."/>
            <person name="Bosak T."/>
            <person name="Fournier G.P."/>
        </authorList>
    </citation>
    <scope>NUCLEOTIDE SEQUENCE [LARGE SCALE GENOMIC DNA]</scope>
    <source>
        <strain evidence="21 22">ULC007</strain>
    </source>
</reference>
<evidence type="ECO:0000256" key="1">
    <source>
        <dbReference type="ARBA" id="ARBA00000085"/>
    </source>
</evidence>
<keyword evidence="14" id="KW-0902">Two-component regulatory system</keyword>
<accession>A0A2T1DI72</accession>
<dbReference type="PROSITE" id="PS50046">
    <property type="entry name" value="PHYTOCHROME_2"/>
    <property type="match status" value="3"/>
</dbReference>
<keyword evidence="6" id="KW-0997">Cell inner membrane</keyword>
<keyword evidence="10" id="KW-0677">Repeat</keyword>
<dbReference type="CDD" id="cd00130">
    <property type="entry name" value="PAS"/>
    <property type="match status" value="3"/>
</dbReference>
<evidence type="ECO:0000256" key="9">
    <source>
        <dbReference type="ARBA" id="ARBA00022692"/>
    </source>
</evidence>
<dbReference type="PROSITE" id="PS50109">
    <property type="entry name" value="HIS_KIN"/>
    <property type="match status" value="1"/>
</dbReference>
<evidence type="ECO:0000256" key="11">
    <source>
        <dbReference type="ARBA" id="ARBA00022741"/>
    </source>
</evidence>
<dbReference type="InterPro" id="IPR016132">
    <property type="entry name" value="Phyto_chromo_attachment"/>
</dbReference>
<comment type="similarity">
    <text evidence="3">In the N-terminal section; belongs to the phytochrome family.</text>
</comment>
<keyword evidence="12" id="KW-0418">Kinase</keyword>
<dbReference type="CDD" id="cd00082">
    <property type="entry name" value="HisKA"/>
    <property type="match status" value="1"/>
</dbReference>
<dbReference type="STRING" id="1920490.GCA_001895925_03707"/>
<feature type="domain" description="Phytochrome chromophore attachment site" evidence="17">
    <location>
        <begin position="1149"/>
        <end position="1289"/>
    </location>
</feature>
<keyword evidence="15" id="KW-0472">Membrane</keyword>
<dbReference type="Gene3D" id="3.30.450.20">
    <property type="entry name" value="PAS domain"/>
    <property type="match status" value="4"/>
</dbReference>
<dbReference type="EC" id="2.7.13.3" evidence="4"/>
<dbReference type="PANTHER" id="PTHR43304:SF1">
    <property type="entry name" value="PAC DOMAIN-CONTAINING PROTEIN"/>
    <property type="match status" value="1"/>
</dbReference>
<evidence type="ECO:0000256" key="16">
    <source>
        <dbReference type="SAM" id="Coils"/>
    </source>
</evidence>
<dbReference type="SMART" id="SM00086">
    <property type="entry name" value="PAC"/>
    <property type="match status" value="4"/>
</dbReference>
<feature type="domain" description="PAC" evidence="20">
    <location>
        <begin position="741"/>
        <end position="792"/>
    </location>
</feature>
<keyword evidence="13" id="KW-1133">Transmembrane helix</keyword>
<dbReference type="SUPFAM" id="SSF47384">
    <property type="entry name" value="Homodimeric domain of signal transducing histidine kinase"/>
    <property type="match status" value="1"/>
</dbReference>
<dbReference type="InterPro" id="IPR004358">
    <property type="entry name" value="Sig_transdc_His_kin-like_C"/>
</dbReference>
<dbReference type="PROSITE" id="PS50112">
    <property type="entry name" value="PAS"/>
    <property type="match status" value="3"/>
</dbReference>
<dbReference type="Gene3D" id="1.10.287.130">
    <property type="match status" value="1"/>
</dbReference>
<dbReference type="InterPro" id="IPR003661">
    <property type="entry name" value="HisK_dim/P_dom"/>
</dbReference>
<dbReference type="InterPro" id="IPR052162">
    <property type="entry name" value="Sensor_kinase/Photoreceptor"/>
</dbReference>
<dbReference type="InterPro" id="IPR000014">
    <property type="entry name" value="PAS"/>
</dbReference>
<dbReference type="Gene3D" id="3.30.565.10">
    <property type="entry name" value="Histidine kinase-like ATPase, C-terminal domain"/>
    <property type="match status" value="1"/>
</dbReference>
<dbReference type="PANTHER" id="PTHR43304">
    <property type="entry name" value="PHYTOCHROME-LIKE PROTEIN CPH1"/>
    <property type="match status" value="1"/>
</dbReference>
<evidence type="ECO:0000256" key="10">
    <source>
        <dbReference type="ARBA" id="ARBA00022737"/>
    </source>
</evidence>
<evidence type="ECO:0000256" key="15">
    <source>
        <dbReference type="ARBA" id="ARBA00023136"/>
    </source>
</evidence>
<feature type="domain" description="PAC" evidence="20">
    <location>
        <begin position="872"/>
        <end position="925"/>
    </location>
</feature>
<feature type="domain" description="PAS" evidence="19">
    <location>
        <begin position="793"/>
        <end position="867"/>
    </location>
</feature>
<dbReference type="InterPro" id="IPR013655">
    <property type="entry name" value="PAS_fold_3"/>
</dbReference>
<keyword evidence="11" id="KW-0547">Nucleotide-binding</keyword>
<evidence type="ECO:0000259" key="17">
    <source>
        <dbReference type="PROSITE" id="PS50046"/>
    </source>
</evidence>
<dbReference type="SMART" id="SM00065">
    <property type="entry name" value="GAF"/>
    <property type="match status" value="4"/>
</dbReference>
<keyword evidence="7" id="KW-0597">Phosphoprotein</keyword>
<dbReference type="InterPro" id="IPR029016">
    <property type="entry name" value="GAF-like_dom_sf"/>
</dbReference>
<evidence type="ECO:0000313" key="21">
    <source>
        <dbReference type="EMBL" id="PSB20176.1"/>
    </source>
</evidence>
<dbReference type="FunFam" id="2.10.70.100:FF:000001">
    <property type="entry name" value="Sensory transduction histidine kinase"/>
    <property type="match status" value="1"/>
</dbReference>
<keyword evidence="22" id="KW-1185">Reference proteome</keyword>
<dbReference type="SUPFAM" id="SSF55874">
    <property type="entry name" value="ATPase domain of HSP90 chaperone/DNA topoisomerase II/histidine kinase"/>
    <property type="match status" value="1"/>
</dbReference>
<evidence type="ECO:0000256" key="12">
    <source>
        <dbReference type="ARBA" id="ARBA00022777"/>
    </source>
</evidence>
<dbReference type="Proteomes" id="UP000238634">
    <property type="component" value="Unassembled WGS sequence"/>
</dbReference>
<gene>
    <name evidence="21" type="ORF">C7B65_08990</name>
</gene>
<evidence type="ECO:0000256" key="2">
    <source>
        <dbReference type="ARBA" id="ARBA00004429"/>
    </source>
</evidence>
<dbReference type="InterPro" id="IPR005467">
    <property type="entry name" value="His_kinase_dom"/>
</dbReference>
<evidence type="ECO:0000256" key="8">
    <source>
        <dbReference type="ARBA" id="ARBA00022679"/>
    </source>
</evidence>
<comment type="catalytic activity">
    <reaction evidence="1">
        <text>ATP + protein L-histidine = ADP + protein N-phospho-L-histidine.</text>
        <dbReference type="EC" id="2.7.13.3"/>
    </reaction>
</comment>
<dbReference type="Pfam" id="PF01590">
    <property type="entry name" value="GAF"/>
    <property type="match status" value="4"/>
</dbReference>
<dbReference type="SMART" id="SM00388">
    <property type="entry name" value="HisKA"/>
    <property type="match status" value="1"/>
</dbReference>
<dbReference type="InterPro" id="IPR003018">
    <property type="entry name" value="GAF"/>
</dbReference>
<dbReference type="GO" id="GO:0000166">
    <property type="term" value="F:nucleotide binding"/>
    <property type="evidence" value="ECO:0007669"/>
    <property type="project" value="UniProtKB-KW"/>
</dbReference>
<dbReference type="SUPFAM" id="SSF55785">
    <property type="entry name" value="PYP-like sensor domain (PAS domain)"/>
    <property type="match status" value="4"/>
</dbReference>
<dbReference type="PROSITE" id="PS50113">
    <property type="entry name" value="PAC"/>
    <property type="match status" value="4"/>
</dbReference>
<evidence type="ECO:0000313" key="22">
    <source>
        <dbReference type="Proteomes" id="UP000238634"/>
    </source>
</evidence>
<feature type="domain" description="PAS" evidence="19">
    <location>
        <begin position="667"/>
        <end position="713"/>
    </location>
</feature>
<dbReference type="InterPro" id="IPR036890">
    <property type="entry name" value="HATPase_C_sf"/>
</dbReference>
<dbReference type="InterPro" id="IPR035965">
    <property type="entry name" value="PAS-like_dom_sf"/>
</dbReference>
<protein>
    <recommendedName>
        <fullName evidence="4">histidine kinase</fullName>
        <ecNumber evidence="4">2.7.13.3</ecNumber>
    </recommendedName>
</protein>
<evidence type="ECO:0000256" key="7">
    <source>
        <dbReference type="ARBA" id="ARBA00022553"/>
    </source>
</evidence>
<comment type="subcellular location">
    <subcellularLocation>
        <location evidence="2">Cell inner membrane</location>
        <topology evidence="2">Multi-pass membrane protein</topology>
    </subcellularLocation>
</comment>
<dbReference type="PRINTS" id="PR00344">
    <property type="entry name" value="BCTRLSENSOR"/>
</dbReference>
<proteinExistence type="inferred from homology"/>
<keyword evidence="5" id="KW-1003">Cell membrane</keyword>
<dbReference type="GO" id="GO:0005886">
    <property type="term" value="C:plasma membrane"/>
    <property type="evidence" value="ECO:0007669"/>
    <property type="project" value="UniProtKB-SubCell"/>
</dbReference>
<dbReference type="SMART" id="SM00387">
    <property type="entry name" value="HATPase_c"/>
    <property type="match status" value="1"/>
</dbReference>
<evidence type="ECO:0000256" key="4">
    <source>
        <dbReference type="ARBA" id="ARBA00012438"/>
    </source>
</evidence>
<feature type="domain" description="PAC" evidence="20">
    <location>
        <begin position="614"/>
        <end position="666"/>
    </location>
</feature>
<evidence type="ECO:0000256" key="6">
    <source>
        <dbReference type="ARBA" id="ARBA00022519"/>
    </source>
</evidence>
<dbReference type="Pfam" id="PF08447">
    <property type="entry name" value="PAS_3"/>
    <property type="match status" value="2"/>
</dbReference>
<dbReference type="InterPro" id="IPR000700">
    <property type="entry name" value="PAS-assoc_C"/>
</dbReference>
<sequence>MCCFILSKRFLSNTSDTLLCSEITPVFWRLVVSIDSASSFLQTEIILEKIAEITLHIQQGRELEDILQWTIADARALLQTDRVLISRFLENQDAVVAFESVGADWTPILGQLIYDPCFSATWVEYKQGQTTTLSDTHSGTIDPGYVQLLKGLQVQANLVVPIFNQGTLWGLLIAHHCRSPRAWQPLEVQLLQHIALQLGVATQQAELRQRQQYLESQLEQHTVDRQQSTIALTDPNGDISGFIGTVADLNDRQRKEDLIQDIAQGVSAKTGEAFFHSLVQYLTRLLGMDQAFVFELITPETKRVKIIAGLSDDQVLDGLECPLVGTPCEQVFEQGFCIYPNNVQQLFPEALALKALGGESYVGIPLVSSSGAVIGSICVISNQAIANVQFIQEVLTIFAVRAASELERRQSEAILRRYERIVSATPDMVSLIDRNYLYQVVNQSYLTWNQKTYDQIVGHSVSDLLGQELFETVQPLMDRCLAGELQQILETWQNYPDGQRRYIRATYSPYLELDGTISGVVVNVHDLTDLKLVEEALRESEERFRQMATSIHEVFWLTDINSTQTIYVSPIYEEIWGRSCASLYEQPRSFLEPIHPDDRAHVLDTLEQRPQTGFNHEYRLVRPDGTIRWIWERAFPVADTTGHPYRLVGVSQDITDRKAVETALKESQQHYQNLIENSPDIIERFDPQLRHLFVSSALTKLTGIATESFIGKTCRDLGMDAAMVNTWEAAAGSLLSTGQKQIIEFELPTLNGLRSFEMAIAPELSDQQTIESILCISRDVTDRKASEIALREQQQFTEQIAQSTLAILYVYDLIEQRNIYTNQQVEKVLGYSPEEIQAMGDALFSLLAHPDDLPRMMAGQQRLLTVQNDEFVETEYRMRHKTGSYRWLLSRDRIFNRTAEGLPTQSLGVATDITILKETQVALYQQAERQRLLMAVAQRIRQTLDLHDILGTTVTEVRQFLQTDRVVIYRFEPDGSGIVIAESVTEGWRSILGMQITASYFVEIQGQLYEQDRVKATDDIYTANLDPYPVSLLEQMQVRARLMMPILQDNQLWGLLVAQHCRSPRQWEASEIELQQQLATQIAIAIQQAALYQQSQQELAERQRAETALQQLNQELEQRVQERTQSLHQRAEQERLLRLIIQNIHRSLDLEETLAAVLSETRQTLRADRVAVYQLNPDWSGSFVAESVGAGWVPLVLPGIQKVWQDTYLHDTQGGRYQNNETLAVNDIYTIGHHPCHIDLLEQFQARAYVLAPIFLDDQLWGLLAVYQNSSPREWQGWEISLIRQIGIQTAIALRQSYLYQAAQAQVKELERLSQLKDDFLSTVSHELRSPMSSVKMATQMLEITLQDLGVLDDESNAINRYFKILEEEGQREVNLINDLLDLARLDAGTDPLNLTTIALQFYIPHLAESFVERTHQQQQQLAIQIPDDLPDFITDLPYLGRILTELLHNACKYTPPGETITVSVQLAASALEICVSNAGVEIPAAECDRIFDKFYRIPNSDPWKHGGTGLGLALVKKLTERLGGHIHVESDCGQTTFILEFGLFT</sequence>
<dbReference type="InterPro" id="IPR001610">
    <property type="entry name" value="PAC"/>
</dbReference>
<organism evidence="21 22">
    <name type="scientific">Phormidesmis priestleyi ULC007</name>
    <dbReference type="NCBI Taxonomy" id="1920490"/>
    <lineage>
        <taxon>Bacteria</taxon>
        <taxon>Bacillati</taxon>
        <taxon>Cyanobacteriota</taxon>
        <taxon>Cyanophyceae</taxon>
        <taxon>Leptolyngbyales</taxon>
        <taxon>Leptolyngbyaceae</taxon>
        <taxon>Phormidesmis</taxon>
    </lineage>
</organism>
<dbReference type="EMBL" id="PVWG01000007">
    <property type="protein sequence ID" value="PSB20176.1"/>
    <property type="molecule type" value="Genomic_DNA"/>
</dbReference>
<dbReference type="Pfam" id="PF08448">
    <property type="entry name" value="PAS_4"/>
    <property type="match status" value="2"/>
</dbReference>
<dbReference type="GO" id="GO:0000155">
    <property type="term" value="F:phosphorelay sensor kinase activity"/>
    <property type="evidence" value="ECO:0007669"/>
    <property type="project" value="InterPro"/>
</dbReference>
<feature type="domain" description="Histidine kinase" evidence="18">
    <location>
        <begin position="1323"/>
        <end position="1546"/>
    </location>
</feature>
<reference evidence="21 22" key="1">
    <citation type="submission" date="2018-02" db="EMBL/GenBank/DDBJ databases">
        <authorList>
            <person name="Cohen D.B."/>
            <person name="Kent A.D."/>
        </authorList>
    </citation>
    <scope>NUCLEOTIDE SEQUENCE [LARGE SCALE GENOMIC DNA]</scope>
    <source>
        <strain evidence="21 22">ULC007</strain>
    </source>
</reference>
<name>A0A2T1DI72_9CYAN</name>
<dbReference type="InterPro" id="IPR013656">
    <property type="entry name" value="PAS_4"/>
</dbReference>
<keyword evidence="16" id="KW-0175">Coiled coil</keyword>
<dbReference type="InterPro" id="IPR003594">
    <property type="entry name" value="HATPase_dom"/>
</dbReference>
<dbReference type="Gene3D" id="3.30.450.40">
    <property type="match status" value="4"/>
</dbReference>
<dbReference type="Pfam" id="PF00512">
    <property type="entry name" value="HisKA"/>
    <property type="match status" value="1"/>
</dbReference>
<feature type="domain" description="Phytochrome chromophore attachment site" evidence="17">
    <location>
        <begin position="945"/>
        <end position="1081"/>
    </location>
</feature>
<evidence type="ECO:0000256" key="14">
    <source>
        <dbReference type="ARBA" id="ARBA00023012"/>
    </source>
</evidence>
<evidence type="ECO:0000259" key="19">
    <source>
        <dbReference type="PROSITE" id="PS50112"/>
    </source>
</evidence>
<dbReference type="SUPFAM" id="SSF55781">
    <property type="entry name" value="GAF domain-like"/>
    <property type="match status" value="4"/>
</dbReference>
<evidence type="ECO:0000256" key="5">
    <source>
        <dbReference type="ARBA" id="ARBA00022475"/>
    </source>
</evidence>
<dbReference type="InterPro" id="IPR036097">
    <property type="entry name" value="HisK_dim/P_sf"/>
</dbReference>
<keyword evidence="9" id="KW-0812">Transmembrane</keyword>
<evidence type="ECO:0000256" key="13">
    <source>
        <dbReference type="ARBA" id="ARBA00022989"/>
    </source>
</evidence>
<evidence type="ECO:0000256" key="3">
    <source>
        <dbReference type="ARBA" id="ARBA00006402"/>
    </source>
</evidence>
<dbReference type="NCBIfam" id="TIGR00229">
    <property type="entry name" value="sensory_box"/>
    <property type="match status" value="4"/>
</dbReference>